<feature type="non-terminal residue" evidence="2">
    <location>
        <position position="119"/>
    </location>
</feature>
<keyword evidence="1" id="KW-1133">Transmembrane helix</keyword>
<evidence type="ECO:0000313" key="2">
    <source>
        <dbReference type="EMBL" id="CAI9601196.1"/>
    </source>
</evidence>
<dbReference type="SUPFAM" id="SSF81321">
    <property type="entry name" value="Family A G protein-coupled receptor-like"/>
    <property type="match status" value="1"/>
</dbReference>
<comment type="caution">
    <text evidence="2">The sequence shown here is derived from an EMBL/GenBank/DDBJ whole genome shotgun (WGS) entry which is preliminary data.</text>
</comment>
<keyword evidence="1" id="KW-0812">Transmembrane</keyword>
<proteinExistence type="predicted"/>
<feature type="transmembrane region" description="Helical" evidence="1">
    <location>
        <begin position="58"/>
        <end position="78"/>
    </location>
</feature>
<accession>A0ABN9FVS3</accession>
<evidence type="ECO:0000256" key="1">
    <source>
        <dbReference type="SAM" id="Phobius"/>
    </source>
</evidence>
<evidence type="ECO:0000313" key="3">
    <source>
        <dbReference type="Proteomes" id="UP001162483"/>
    </source>
</evidence>
<protein>
    <recommendedName>
        <fullName evidence="4">G-protein coupled receptors family 1 profile domain-containing protein</fullName>
    </recommendedName>
</protein>
<keyword evidence="1" id="KW-0472">Membrane</keyword>
<dbReference type="EMBL" id="CATNWA010017534">
    <property type="protein sequence ID" value="CAI9601196.1"/>
    <property type="molecule type" value="Genomic_DNA"/>
</dbReference>
<dbReference type="Gene3D" id="1.20.1070.10">
    <property type="entry name" value="Rhodopsin 7-helix transmembrane proteins"/>
    <property type="match status" value="1"/>
</dbReference>
<name>A0ABN9FVS3_9NEOB</name>
<reference evidence="2" key="1">
    <citation type="submission" date="2023-05" db="EMBL/GenBank/DDBJ databases">
        <authorList>
            <person name="Stuckert A."/>
        </authorList>
    </citation>
    <scope>NUCLEOTIDE SEQUENCE</scope>
</reference>
<evidence type="ECO:0008006" key="4">
    <source>
        <dbReference type="Google" id="ProtNLM"/>
    </source>
</evidence>
<keyword evidence="3" id="KW-1185">Reference proteome</keyword>
<sequence>MRGGMQDFSASLRMENYSALFYNDSCMGLMLYPCINISEEISDPPKPPKLVDAWLVPLFFAILMVIGLAGNTLVIYVISKQKQMRTVTNFYIGMRSMYVAEFKKLVFPAFIQSSSQIRQ</sequence>
<dbReference type="Proteomes" id="UP001162483">
    <property type="component" value="Unassembled WGS sequence"/>
</dbReference>
<gene>
    <name evidence="2" type="ORF">SPARVUS_LOCUS12942350</name>
</gene>
<organism evidence="2 3">
    <name type="scientific">Staurois parvus</name>
    <dbReference type="NCBI Taxonomy" id="386267"/>
    <lineage>
        <taxon>Eukaryota</taxon>
        <taxon>Metazoa</taxon>
        <taxon>Chordata</taxon>
        <taxon>Craniata</taxon>
        <taxon>Vertebrata</taxon>
        <taxon>Euteleostomi</taxon>
        <taxon>Amphibia</taxon>
        <taxon>Batrachia</taxon>
        <taxon>Anura</taxon>
        <taxon>Neobatrachia</taxon>
        <taxon>Ranoidea</taxon>
        <taxon>Ranidae</taxon>
        <taxon>Staurois</taxon>
    </lineage>
</organism>